<dbReference type="EMBL" id="BARS01055269">
    <property type="protein sequence ID" value="GAG44091.1"/>
    <property type="molecule type" value="Genomic_DNA"/>
</dbReference>
<proteinExistence type="predicted"/>
<comment type="caution">
    <text evidence="2">The sequence shown here is derived from an EMBL/GenBank/DDBJ whole genome shotgun (WGS) entry which is preliminary data.</text>
</comment>
<feature type="transmembrane region" description="Helical" evidence="1">
    <location>
        <begin position="35"/>
        <end position="55"/>
    </location>
</feature>
<name>X0Z6A6_9ZZZZ</name>
<evidence type="ECO:0000313" key="2">
    <source>
        <dbReference type="EMBL" id="GAG44091.1"/>
    </source>
</evidence>
<reference evidence="2" key="1">
    <citation type="journal article" date="2014" name="Front. Microbiol.">
        <title>High frequency of phylogenetically diverse reductive dehalogenase-homologous genes in deep subseafloor sedimentary metagenomes.</title>
        <authorList>
            <person name="Kawai M."/>
            <person name="Futagami T."/>
            <person name="Toyoda A."/>
            <person name="Takaki Y."/>
            <person name="Nishi S."/>
            <person name="Hori S."/>
            <person name="Arai W."/>
            <person name="Tsubouchi T."/>
            <person name="Morono Y."/>
            <person name="Uchiyama I."/>
            <person name="Ito T."/>
            <person name="Fujiyama A."/>
            <person name="Inagaki F."/>
            <person name="Takami H."/>
        </authorList>
    </citation>
    <scope>NUCLEOTIDE SEQUENCE</scope>
    <source>
        <strain evidence="2">Expedition CK06-06</strain>
    </source>
</reference>
<organism evidence="2">
    <name type="scientific">marine sediment metagenome</name>
    <dbReference type="NCBI Taxonomy" id="412755"/>
    <lineage>
        <taxon>unclassified sequences</taxon>
        <taxon>metagenomes</taxon>
        <taxon>ecological metagenomes</taxon>
    </lineage>
</organism>
<feature type="non-terminal residue" evidence="2">
    <location>
        <position position="1"/>
    </location>
</feature>
<keyword evidence="1" id="KW-0812">Transmembrane</keyword>
<protein>
    <submittedName>
        <fullName evidence="2">Uncharacterized protein</fullName>
    </submittedName>
</protein>
<dbReference type="AlphaFoldDB" id="X0Z6A6"/>
<gene>
    <name evidence="2" type="ORF">S01H1_81642</name>
</gene>
<keyword evidence="1" id="KW-1133">Transmembrane helix</keyword>
<keyword evidence="1" id="KW-0472">Membrane</keyword>
<accession>X0Z6A6</accession>
<sequence length="59" mass="6325">QGKWDAWKYKLAFGVEWIVDFGNEDKGIGSGSDQIAPLVGIALMPGGGLVLVPLVQHFV</sequence>
<evidence type="ECO:0000256" key="1">
    <source>
        <dbReference type="SAM" id="Phobius"/>
    </source>
</evidence>